<dbReference type="PANTHER" id="PTHR45527">
    <property type="entry name" value="NONRIBOSOMAL PEPTIDE SYNTHETASE"/>
    <property type="match status" value="1"/>
</dbReference>
<accession>X8AMV8</accession>
<dbReference type="AlphaFoldDB" id="X8AMV8"/>
<dbReference type="Pfam" id="PF00668">
    <property type="entry name" value="Condensation"/>
    <property type="match status" value="1"/>
</dbReference>
<name>X8AMV8_MYCXE</name>
<dbReference type="GO" id="GO:0031177">
    <property type="term" value="F:phosphopantetheine binding"/>
    <property type="evidence" value="ECO:0007669"/>
    <property type="project" value="TreeGrafter"/>
</dbReference>
<dbReference type="GO" id="GO:0044550">
    <property type="term" value="P:secondary metabolite biosynthetic process"/>
    <property type="evidence" value="ECO:0007669"/>
    <property type="project" value="TreeGrafter"/>
</dbReference>
<evidence type="ECO:0000313" key="2">
    <source>
        <dbReference type="EMBL" id="EUA32934.1"/>
    </source>
</evidence>
<feature type="domain" description="Condensation" evidence="1">
    <location>
        <begin position="6"/>
        <end position="328"/>
    </location>
</feature>
<organism evidence="2">
    <name type="scientific">Mycobacterium xenopi 4042</name>
    <dbReference type="NCBI Taxonomy" id="1299334"/>
    <lineage>
        <taxon>Bacteria</taxon>
        <taxon>Bacillati</taxon>
        <taxon>Actinomycetota</taxon>
        <taxon>Actinomycetes</taxon>
        <taxon>Mycobacteriales</taxon>
        <taxon>Mycobacteriaceae</taxon>
        <taxon>Mycobacterium</taxon>
    </lineage>
</organism>
<dbReference type="Gene3D" id="3.30.559.10">
    <property type="entry name" value="Chloramphenicol acetyltransferase-like domain"/>
    <property type="match status" value="1"/>
</dbReference>
<evidence type="ECO:0000259" key="1">
    <source>
        <dbReference type="Pfam" id="PF00668"/>
    </source>
</evidence>
<dbReference type="PANTHER" id="PTHR45527:SF1">
    <property type="entry name" value="FATTY ACID SYNTHASE"/>
    <property type="match status" value="1"/>
</dbReference>
<dbReference type="Gene3D" id="3.30.559.30">
    <property type="entry name" value="Nonribosomal peptide synthetase, condensation domain"/>
    <property type="match status" value="1"/>
</dbReference>
<dbReference type="GO" id="GO:0008610">
    <property type="term" value="P:lipid biosynthetic process"/>
    <property type="evidence" value="ECO:0007669"/>
    <property type="project" value="UniProtKB-ARBA"/>
</dbReference>
<dbReference type="GO" id="GO:0005737">
    <property type="term" value="C:cytoplasm"/>
    <property type="evidence" value="ECO:0007669"/>
    <property type="project" value="TreeGrafter"/>
</dbReference>
<dbReference type="SUPFAM" id="SSF52777">
    <property type="entry name" value="CoA-dependent acyltransferases"/>
    <property type="match status" value="2"/>
</dbReference>
<protein>
    <submittedName>
        <fullName evidence="2">Condensation domain protein</fullName>
    </submittedName>
</protein>
<dbReference type="GO" id="GO:0003824">
    <property type="term" value="F:catalytic activity"/>
    <property type="evidence" value="ECO:0007669"/>
    <property type="project" value="InterPro"/>
</dbReference>
<dbReference type="InterPro" id="IPR023213">
    <property type="entry name" value="CAT-like_dom_sf"/>
</dbReference>
<gene>
    <name evidence="2" type="ORF">I553_9020</name>
</gene>
<proteinExistence type="predicted"/>
<dbReference type="PATRIC" id="fig|1299334.3.peg.5445"/>
<comment type="caution">
    <text evidence="2">The sequence shown here is derived from an EMBL/GenBank/DDBJ whole genome shotgun (WGS) entry which is preliminary data.</text>
</comment>
<sequence length="347" mass="39082">MELDENAHPLTRGQLDIWLAQEAGRFDPDWHIVAFAVIQGEVVPELLEQAVRRAVAEAEPVRATVFETDGQVFQRALEDPPIEVPFHDLRHFPDPIQEAYRFAESIRRTPMPPTGPLFRFALFRTATDEFYWLLCFHHLVTDGFGTVLFANRVAAVYSALISGTPVAPTFFGSLQELVSWETEYEASENYSEDLAYWRENLPPESASHYGVTHSEDGRDESSVSDSVKLDPGIVDRVHELSNALSMRRSSVITAACALLVRAWCAERSQVVLDFFVSRRTTPESATFPGMVSGFVPLVLTVSPGSTVAGFCEHVDTRIREALQHQRFPCMFWNAKRRPAVRDTCHRG</sequence>
<dbReference type="EMBL" id="JAOB01000050">
    <property type="protein sequence ID" value="EUA32934.1"/>
    <property type="molecule type" value="Genomic_DNA"/>
</dbReference>
<dbReference type="InterPro" id="IPR001242">
    <property type="entry name" value="Condensation_dom"/>
</dbReference>
<reference evidence="2" key="1">
    <citation type="submission" date="2014-01" db="EMBL/GenBank/DDBJ databases">
        <authorList>
            <person name="Brown-Elliot B."/>
            <person name="Wallace R."/>
            <person name="Lenaerts A."/>
            <person name="Ordway D."/>
            <person name="DeGroote M.A."/>
            <person name="Parker T."/>
            <person name="Sizemore C."/>
            <person name="Tallon L.J."/>
            <person name="Sadzewicz L.K."/>
            <person name="Sengamalay N."/>
            <person name="Fraser C.M."/>
            <person name="Hine E."/>
            <person name="Shefchek K.A."/>
            <person name="Das S.P."/>
            <person name="Tettelin H."/>
        </authorList>
    </citation>
    <scope>NUCLEOTIDE SEQUENCE [LARGE SCALE GENOMIC DNA]</scope>
    <source>
        <strain evidence="2">4042</strain>
    </source>
</reference>
<dbReference type="GO" id="GO:0043041">
    <property type="term" value="P:amino acid activation for nonribosomal peptide biosynthetic process"/>
    <property type="evidence" value="ECO:0007669"/>
    <property type="project" value="TreeGrafter"/>
</dbReference>